<sequence length="78" mass="9114">MGHNKPSKLMRDGLIIPCPEQIYEDVITVKVNCPSQIYWSGKWFTSNQPHHLYQTILPQETHRNWSINTIPCLNYCSV</sequence>
<gene>
    <name evidence="1" type="ORF">PHAVU_003G065300g</name>
</gene>
<evidence type="ECO:0000313" key="2">
    <source>
        <dbReference type="Proteomes" id="UP000000226"/>
    </source>
</evidence>
<dbReference type="EMBL" id="CM002290">
    <property type="protein sequence ID" value="ESW25788.1"/>
    <property type="molecule type" value="Genomic_DNA"/>
</dbReference>
<evidence type="ECO:0000313" key="1">
    <source>
        <dbReference type="EMBL" id="ESW25788.1"/>
    </source>
</evidence>
<dbReference type="Proteomes" id="UP000000226">
    <property type="component" value="Chromosome 3"/>
</dbReference>
<proteinExistence type="predicted"/>
<protein>
    <submittedName>
        <fullName evidence="1">Uncharacterized protein</fullName>
    </submittedName>
</protein>
<keyword evidence="2" id="KW-1185">Reference proteome</keyword>
<dbReference type="AlphaFoldDB" id="V7C8V9"/>
<name>V7C8V9_PHAVU</name>
<reference evidence="2" key="1">
    <citation type="journal article" date="2014" name="Nat. Genet.">
        <title>A reference genome for common bean and genome-wide analysis of dual domestications.</title>
        <authorList>
            <person name="Schmutz J."/>
            <person name="McClean P.E."/>
            <person name="Mamidi S."/>
            <person name="Wu G.A."/>
            <person name="Cannon S.B."/>
            <person name="Grimwood J."/>
            <person name="Jenkins J."/>
            <person name="Shu S."/>
            <person name="Song Q."/>
            <person name="Chavarro C."/>
            <person name="Torres-Torres M."/>
            <person name="Geffroy V."/>
            <person name="Moghaddam S.M."/>
            <person name="Gao D."/>
            <person name="Abernathy B."/>
            <person name="Barry K."/>
            <person name="Blair M."/>
            <person name="Brick M.A."/>
            <person name="Chovatia M."/>
            <person name="Gepts P."/>
            <person name="Goodstein D.M."/>
            <person name="Gonzales M."/>
            <person name="Hellsten U."/>
            <person name="Hyten D.L."/>
            <person name="Jia G."/>
            <person name="Kelly J.D."/>
            <person name="Kudrna D."/>
            <person name="Lee R."/>
            <person name="Richard M.M."/>
            <person name="Miklas P.N."/>
            <person name="Osorno J.M."/>
            <person name="Rodrigues J."/>
            <person name="Thareau V."/>
            <person name="Urrea C.A."/>
            <person name="Wang M."/>
            <person name="Yu Y."/>
            <person name="Zhang M."/>
            <person name="Wing R.A."/>
            <person name="Cregan P.B."/>
            <person name="Rokhsar D.S."/>
            <person name="Jackson S.A."/>
        </authorList>
    </citation>
    <scope>NUCLEOTIDE SEQUENCE [LARGE SCALE GENOMIC DNA]</scope>
    <source>
        <strain evidence="2">cv. G19833</strain>
    </source>
</reference>
<organism evidence="1 2">
    <name type="scientific">Phaseolus vulgaris</name>
    <name type="common">Kidney bean</name>
    <name type="synonym">French bean</name>
    <dbReference type="NCBI Taxonomy" id="3885"/>
    <lineage>
        <taxon>Eukaryota</taxon>
        <taxon>Viridiplantae</taxon>
        <taxon>Streptophyta</taxon>
        <taxon>Embryophyta</taxon>
        <taxon>Tracheophyta</taxon>
        <taxon>Spermatophyta</taxon>
        <taxon>Magnoliopsida</taxon>
        <taxon>eudicotyledons</taxon>
        <taxon>Gunneridae</taxon>
        <taxon>Pentapetalae</taxon>
        <taxon>rosids</taxon>
        <taxon>fabids</taxon>
        <taxon>Fabales</taxon>
        <taxon>Fabaceae</taxon>
        <taxon>Papilionoideae</taxon>
        <taxon>50 kb inversion clade</taxon>
        <taxon>NPAAA clade</taxon>
        <taxon>indigoferoid/millettioid clade</taxon>
        <taxon>Phaseoleae</taxon>
        <taxon>Phaseolus</taxon>
    </lineage>
</organism>
<accession>V7C8V9</accession>
<dbReference type="Gramene" id="ESW25788">
    <property type="protein sequence ID" value="ESW25788"/>
    <property type="gene ID" value="PHAVU_003G065300g"/>
</dbReference>